<dbReference type="Proteomes" id="UP000722485">
    <property type="component" value="Unassembled WGS sequence"/>
</dbReference>
<accession>A0A9P5L9V9</accession>
<feature type="compositionally biased region" description="Basic and acidic residues" evidence="1">
    <location>
        <begin position="39"/>
        <end position="85"/>
    </location>
</feature>
<protein>
    <submittedName>
        <fullName evidence="2">Uncharacterized protein</fullName>
    </submittedName>
</protein>
<dbReference type="AlphaFoldDB" id="A0A9P5L9V9"/>
<evidence type="ECO:0000313" key="2">
    <source>
        <dbReference type="EMBL" id="KAF7552131.1"/>
    </source>
</evidence>
<proteinExistence type="predicted"/>
<reference evidence="2" key="1">
    <citation type="submission" date="2020-03" db="EMBL/GenBank/DDBJ databases">
        <title>Draft Genome Sequence of Cylindrodendrum hubeiense.</title>
        <authorList>
            <person name="Buettner E."/>
            <person name="Kellner H."/>
        </authorList>
    </citation>
    <scope>NUCLEOTIDE SEQUENCE</scope>
    <source>
        <strain evidence="2">IHI 201604</strain>
    </source>
</reference>
<keyword evidence="3" id="KW-1185">Reference proteome</keyword>
<dbReference type="EMBL" id="JAANBB010000066">
    <property type="protein sequence ID" value="KAF7552131.1"/>
    <property type="molecule type" value="Genomic_DNA"/>
</dbReference>
<name>A0A9P5L9V9_9HYPO</name>
<comment type="caution">
    <text evidence="2">The sequence shown here is derived from an EMBL/GenBank/DDBJ whole genome shotgun (WGS) entry which is preliminary data.</text>
</comment>
<gene>
    <name evidence="2" type="ORF">G7Z17_g4538</name>
</gene>
<dbReference type="OrthoDB" id="5144711at2759"/>
<evidence type="ECO:0000256" key="1">
    <source>
        <dbReference type="SAM" id="MobiDB-lite"/>
    </source>
</evidence>
<evidence type="ECO:0000313" key="3">
    <source>
        <dbReference type="Proteomes" id="UP000722485"/>
    </source>
</evidence>
<organism evidence="2 3">
    <name type="scientific">Cylindrodendrum hubeiense</name>
    <dbReference type="NCBI Taxonomy" id="595255"/>
    <lineage>
        <taxon>Eukaryota</taxon>
        <taxon>Fungi</taxon>
        <taxon>Dikarya</taxon>
        <taxon>Ascomycota</taxon>
        <taxon>Pezizomycotina</taxon>
        <taxon>Sordariomycetes</taxon>
        <taxon>Hypocreomycetidae</taxon>
        <taxon>Hypocreales</taxon>
        <taxon>Nectriaceae</taxon>
        <taxon>Cylindrodendrum</taxon>
    </lineage>
</organism>
<sequence>MENPGSGECPPPQKRNRSSTASGSHTQDKAASTAPKQPQKREFTEEDWKASEHRWETVKEEREAAERTREAEETRRRNLEPHERLQEDGAALQLEIESNPDMLVFLETSRSQNAQCHAKDDCFYVRNEAAFDNFIWDKSRIRVNGVRDETYWGVETHYYHVICFNYMISVEDLIPSKFKLEGSWGLMVRKWYQHKGCIDLDKIAAYIAEYKAYEERETDRCGPHHVRALHHGPQCDAESDPTTCSCPPAPRALDKPVLRDYTTGPENKVELSDVLSHQDVDEMRYIHVFTWGVGFEVVAPETEVQDAGGKETT</sequence>
<feature type="region of interest" description="Disordered" evidence="1">
    <location>
        <begin position="1"/>
        <end position="85"/>
    </location>
</feature>